<organism evidence="9 10">
    <name type="scientific">Fusibacter bizertensis</name>
    <dbReference type="NCBI Taxonomy" id="1488331"/>
    <lineage>
        <taxon>Bacteria</taxon>
        <taxon>Bacillati</taxon>
        <taxon>Bacillota</taxon>
        <taxon>Clostridia</taxon>
        <taxon>Eubacteriales</taxon>
        <taxon>Eubacteriales Family XII. Incertae Sedis</taxon>
        <taxon>Fusibacter</taxon>
    </lineage>
</organism>
<dbReference type="PANTHER" id="PTHR43057">
    <property type="entry name" value="ARSENITE EFFLUX TRANSPORTER"/>
    <property type="match status" value="1"/>
</dbReference>
<dbReference type="InterPro" id="IPR004706">
    <property type="entry name" value="Arsenical-R_Acr3"/>
</dbReference>
<feature type="transmembrane region" description="Helical" evidence="8">
    <location>
        <begin position="130"/>
        <end position="150"/>
    </location>
</feature>
<name>A0ABT6NEE6_9FIRM</name>
<keyword evidence="6 8" id="KW-1133">Transmembrane helix</keyword>
<dbReference type="EMBL" id="JARYZI010000007">
    <property type="protein sequence ID" value="MDH8678794.1"/>
    <property type="molecule type" value="Genomic_DNA"/>
</dbReference>
<dbReference type="InterPro" id="IPR038770">
    <property type="entry name" value="Na+/solute_symporter_sf"/>
</dbReference>
<feature type="transmembrane region" description="Helical" evidence="8">
    <location>
        <begin position="199"/>
        <end position="217"/>
    </location>
</feature>
<comment type="caution">
    <text evidence="9">The sequence shown here is derived from an EMBL/GenBank/DDBJ whole genome shotgun (WGS) entry which is preliminary data.</text>
</comment>
<feature type="transmembrane region" description="Helical" evidence="8">
    <location>
        <begin position="229"/>
        <end position="251"/>
    </location>
</feature>
<evidence type="ECO:0000313" key="10">
    <source>
        <dbReference type="Proteomes" id="UP001158045"/>
    </source>
</evidence>
<evidence type="ECO:0000256" key="2">
    <source>
        <dbReference type="ARBA" id="ARBA00010110"/>
    </source>
</evidence>
<feature type="transmembrane region" description="Helical" evidence="8">
    <location>
        <begin position="68"/>
        <end position="91"/>
    </location>
</feature>
<dbReference type="InterPro" id="IPR002657">
    <property type="entry name" value="BilAc:Na_symport/Acr3"/>
</dbReference>
<keyword evidence="4" id="KW-1003">Cell membrane</keyword>
<evidence type="ECO:0000256" key="5">
    <source>
        <dbReference type="ARBA" id="ARBA00022692"/>
    </source>
</evidence>
<evidence type="ECO:0000256" key="4">
    <source>
        <dbReference type="ARBA" id="ARBA00022475"/>
    </source>
</evidence>
<comment type="similarity">
    <text evidence="2">Belongs to the arsenical resistance-3 (ACR3) (TC 2.A.59) family.</text>
</comment>
<accession>A0ABT6NEE6</accession>
<evidence type="ECO:0000256" key="1">
    <source>
        <dbReference type="ARBA" id="ARBA00004651"/>
    </source>
</evidence>
<evidence type="ECO:0000313" key="9">
    <source>
        <dbReference type="EMBL" id="MDH8678794.1"/>
    </source>
</evidence>
<dbReference type="PANTHER" id="PTHR43057:SF1">
    <property type="entry name" value="ARSENICAL-RESISTANCE PROTEIN 3"/>
    <property type="match status" value="1"/>
</dbReference>
<keyword evidence="7 8" id="KW-0472">Membrane</keyword>
<feature type="transmembrane region" description="Helical" evidence="8">
    <location>
        <begin position="38"/>
        <end position="56"/>
    </location>
</feature>
<keyword evidence="3" id="KW-0813">Transport</keyword>
<protein>
    <submittedName>
        <fullName evidence="9">Arsenic resistance protein</fullName>
    </submittedName>
</protein>
<dbReference type="RefSeq" id="WP_281094684.1">
    <property type="nucleotide sequence ID" value="NZ_JARYZI010000007.1"/>
</dbReference>
<comment type="subcellular location">
    <subcellularLocation>
        <location evidence="1">Cell membrane</location>
        <topology evidence="1">Multi-pass membrane protein</topology>
    </subcellularLocation>
</comment>
<evidence type="ECO:0000256" key="7">
    <source>
        <dbReference type="ARBA" id="ARBA00023136"/>
    </source>
</evidence>
<feature type="transmembrane region" description="Helical" evidence="8">
    <location>
        <begin position="12"/>
        <end position="32"/>
    </location>
</feature>
<keyword evidence="10" id="KW-1185">Reference proteome</keyword>
<feature type="transmembrane region" description="Helical" evidence="8">
    <location>
        <begin position="156"/>
        <end position="178"/>
    </location>
</feature>
<proteinExistence type="inferred from homology"/>
<evidence type="ECO:0000256" key="6">
    <source>
        <dbReference type="ARBA" id="ARBA00022989"/>
    </source>
</evidence>
<evidence type="ECO:0000256" key="3">
    <source>
        <dbReference type="ARBA" id="ARBA00022448"/>
    </source>
</evidence>
<gene>
    <name evidence="9" type="ORF">QE109_11580</name>
</gene>
<dbReference type="Pfam" id="PF01758">
    <property type="entry name" value="SBF"/>
    <property type="match status" value="1"/>
</dbReference>
<evidence type="ECO:0000256" key="8">
    <source>
        <dbReference type="SAM" id="Phobius"/>
    </source>
</evidence>
<sequence>MKSILYLPAKNLIISIPVVLILGFFVGSTLDTMFLKDYILFFTFFMIYPTMIGFKIKEAVDLSHLNVVIGSALLNFIIIPLFAFFFGKIFLSNSPQLFAGIIMISLFPTSGMTISWTLLNKGNVAAAIKITALSLIIGSFLAPLYLYIAVGTMIEVNIIDTFVTVSQIVILPLVLGNITYRLLLKKFTTTYFNTNIKPIFPAISVWSMMFIIFSSISMKAKSIINNPELLVNSILILIIFYLINFALSTMIGRYFYNKEDGYALVYGTVMRNLSIALGLAIASFGTDTALIITLAFILQVQGAAWYGKLSSKYNWLQRKVNVTQLEQNS</sequence>
<reference evidence="9 10" key="1">
    <citation type="submission" date="2023-04" db="EMBL/GenBank/DDBJ databases">
        <title>Fusibacter bizertensis strain WBS, isolated from littoral bottom sediments of the Arctic seas - biochemical and genomic analysis.</title>
        <authorList>
            <person name="Brioukhanov A.L."/>
        </authorList>
    </citation>
    <scope>NUCLEOTIDE SEQUENCE [LARGE SCALE GENOMIC DNA]</scope>
    <source>
        <strain evidence="9 10">WBS</strain>
    </source>
</reference>
<dbReference type="Gene3D" id="1.20.1530.20">
    <property type="match status" value="1"/>
</dbReference>
<feature type="transmembrane region" description="Helical" evidence="8">
    <location>
        <begin position="97"/>
        <end position="118"/>
    </location>
</feature>
<dbReference type="Proteomes" id="UP001158045">
    <property type="component" value="Unassembled WGS sequence"/>
</dbReference>
<keyword evidence="5 8" id="KW-0812">Transmembrane</keyword>